<dbReference type="GO" id="GO:0005634">
    <property type="term" value="C:nucleus"/>
    <property type="evidence" value="ECO:0007669"/>
    <property type="project" value="UniProtKB-SubCell"/>
</dbReference>
<evidence type="ECO:0000256" key="7">
    <source>
        <dbReference type="SAM" id="MobiDB-lite"/>
    </source>
</evidence>
<feature type="compositionally biased region" description="Low complexity" evidence="7">
    <location>
        <begin position="305"/>
        <end position="325"/>
    </location>
</feature>
<dbReference type="PANTHER" id="PTHR10159:SF530">
    <property type="entry name" value="DUAL SPECIFICITY PROTEIN PHOSPHATASE DDB_G0271350-RELATED"/>
    <property type="match status" value="1"/>
</dbReference>
<dbReference type="SMART" id="SM00404">
    <property type="entry name" value="PTPc_motif"/>
    <property type="match status" value="1"/>
</dbReference>
<dbReference type="InterPro" id="IPR008343">
    <property type="entry name" value="MKP"/>
</dbReference>
<evidence type="ECO:0000256" key="4">
    <source>
        <dbReference type="ARBA" id="ARBA00022912"/>
    </source>
</evidence>
<dbReference type="CDD" id="cd01446">
    <property type="entry name" value="DSP_MapKP"/>
    <property type="match status" value="1"/>
</dbReference>
<dbReference type="GO" id="GO:0005737">
    <property type="term" value="C:cytoplasm"/>
    <property type="evidence" value="ECO:0007669"/>
    <property type="project" value="TreeGrafter"/>
</dbReference>
<evidence type="ECO:0008006" key="13">
    <source>
        <dbReference type="Google" id="ProtNLM"/>
    </source>
</evidence>
<feature type="domain" description="Rhodanese" evidence="10">
    <location>
        <begin position="20"/>
        <end position="138"/>
    </location>
</feature>
<dbReference type="InterPro" id="IPR003595">
    <property type="entry name" value="Tyr_Pase_cat"/>
</dbReference>
<feature type="region of interest" description="Disordered" evidence="7">
    <location>
        <begin position="304"/>
        <end position="383"/>
    </location>
</feature>
<dbReference type="Gene3D" id="3.40.250.10">
    <property type="entry name" value="Rhodanese-like domain"/>
    <property type="match status" value="1"/>
</dbReference>
<dbReference type="InterPro" id="IPR001763">
    <property type="entry name" value="Rhodanese-like_dom"/>
</dbReference>
<dbReference type="Proteomes" id="UP001497497">
    <property type="component" value="Unassembled WGS sequence"/>
</dbReference>
<comment type="subcellular location">
    <subcellularLocation>
        <location evidence="1">Nucleus</location>
    </subcellularLocation>
</comment>
<dbReference type="InterPro" id="IPR029021">
    <property type="entry name" value="Prot-tyrosine_phosphatase-like"/>
</dbReference>
<dbReference type="InterPro" id="IPR000340">
    <property type="entry name" value="Dual-sp_phosphatase_cat-dom"/>
</dbReference>
<dbReference type="FunFam" id="3.90.190.10:FF:000004">
    <property type="entry name" value="Protein phosphatase Slingshot homolog 2"/>
    <property type="match status" value="1"/>
</dbReference>
<evidence type="ECO:0000256" key="6">
    <source>
        <dbReference type="ARBA" id="ARBA00048336"/>
    </source>
</evidence>
<feature type="compositionally biased region" description="Basic and acidic residues" evidence="7">
    <location>
        <begin position="352"/>
        <end position="374"/>
    </location>
</feature>
<dbReference type="PROSITE" id="PS50056">
    <property type="entry name" value="TYR_PHOSPHATASE_2"/>
    <property type="match status" value="1"/>
</dbReference>
<evidence type="ECO:0000313" key="12">
    <source>
        <dbReference type="Proteomes" id="UP001497497"/>
    </source>
</evidence>
<evidence type="ECO:0000256" key="5">
    <source>
        <dbReference type="ARBA" id="ARBA00023242"/>
    </source>
</evidence>
<dbReference type="AlphaFoldDB" id="A0AAV2I140"/>
<dbReference type="InterPro" id="IPR016130">
    <property type="entry name" value="Tyr_Pase_AS"/>
</dbReference>
<dbReference type="SMART" id="SM00195">
    <property type="entry name" value="DSPc"/>
    <property type="match status" value="1"/>
</dbReference>
<comment type="similarity">
    <text evidence="2">Belongs to the protein-tyrosine phosphatase family. Non-receptor class dual specificity subfamily.</text>
</comment>
<evidence type="ECO:0000256" key="1">
    <source>
        <dbReference type="ARBA" id="ARBA00004123"/>
    </source>
</evidence>
<evidence type="ECO:0000313" key="11">
    <source>
        <dbReference type="EMBL" id="CAL1538350.1"/>
    </source>
</evidence>
<keyword evidence="4" id="KW-0904">Protein phosphatase</keyword>
<protein>
    <recommendedName>
        <fullName evidence="13">Protein-serine/threonine phosphatase</fullName>
    </recommendedName>
</protein>
<dbReference type="InterPro" id="IPR000387">
    <property type="entry name" value="Tyr_Pase_dom"/>
</dbReference>
<dbReference type="PRINTS" id="PR01764">
    <property type="entry name" value="MAPKPHPHTASE"/>
</dbReference>
<dbReference type="SUPFAM" id="SSF52821">
    <property type="entry name" value="Rhodanese/Cell cycle control phosphatase"/>
    <property type="match status" value="1"/>
</dbReference>
<organism evidence="11 12">
    <name type="scientific">Lymnaea stagnalis</name>
    <name type="common">Great pond snail</name>
    <name type="synonym">Helix stagnalis</name>
    <dbReference type="NCBI Taxonomy" id="6523"/>
    <lineage>
        <taxon>Eukaryota</taxon>
        <taxon>Metazoa</taxon>
        <taxon>Spiralia</taxon>
        <taxon>Lophotrochozoa</taxon>
        <taxon>Mollusca</taxon>
        <taxon>Gastropoda</taxon>
        <taxon>Heterobranchia</taxon>
        <taxon>Euthyneura</taxon>
        <taxon>Panpulmonata</taxon>
        <taxon>Hygrophila</taxon>
        <taxon>Lymnaeoidea</taxon>
        <taxon>Lymnaeidae</taxon>
        <taxon>Lymnaea</taxon>
    </lineage>
</organism>
<dbReference type="Gene3D" id="3.90.190.10">
    <property type="entry name" value="Protein tyrosine phosphatase superfamily"/>
    <property type="match status" value="1"/>
</dbReference>
<dbReference type="GO" id="GO:0043409">
    <property type="term" value="P:negative regulation of MAPK cascade"/>
    <property type="evidence" value="ECO:0007669"/>
    <property type="project" value="TreeGrafter"/>
</dbReference>
<dbReference type="PANTHER" id="PTHR10159">
    <property type="entry name" value="DUAL SPECIFICITY PROTEIN PHOSPHATASE"/>
    <property type="match status" value="1"/>
</dbReference>
<dbReference type="Pfam" id="PF00782">
    <property type="entry name" value="DSPc"/>
    <property type="match status" value="1"/>
</dbReference>
<feature type="domain" description="Tyrosine specific protein phosphatases" evidence="9">
    <location>
        <begin position="230"/>
        <end position="285"/>
    </location>
</feature>
<evidence type="ECO:0000259" key="8">
    <source>
        <dbReference type="PROSITE" id="PS50054"/>
    </source>
</evidence>
<dbReference type="EMBL" id="CAXITT010000295">
    <property type="protein sequence ID" value="CAL1538350.1"/>
    <property type="molecule type" value="Genomic_DNA"/>
</dbReference>
<keyword evidence="3" id="KW-0378">Hydrolase</keyword>
<sequence length="562" mass="61898">MENVFGLNATEVTKVLASGNANQVLIIDCRSFVAYNQGRIVESVNTHCPPPILKRRSGGFIALEHIVPCEEKRSQLLKGVFPNVLVYDDNTQELKNAPSDSNILSVIKSLLKQVDGLVVRFIVGGFNAVREECPVLCMMQEFQLIHCTREKLTGKSRRCAPQQNEPAEILPHLYLGDVCHSSQRSLLERLGITALLNVSSNCGNHFQTHYRYMNVQVNDTMDSDLLTWFPQMIEFIDNVAAENGKVLVHCRAGVSRSATVCIAYIMQKQGLSFDSAFEFVMSKRPVIDPNLNFIQQLQRFETSLKSKQQPPVSSTSTTFSFQPQSAPLPPRHQGPNVFSFSTENLHSVSNPDHQDMEVTSPKEESFSHRFDQEPKPSSQQPVLSTLPLPQKLNLSPSSISQTAASPNPIKCLGLPASRPGSLPLLQVSTHLPSRPRTKEHHHVSSLLPSPTRRVPYPIAPMIDMLQGPHEAEEAFAGNYGSVPKTPLPNRTFSFFGGDIVTCQALTIPLDMSPRQCRPTTPTALDGSSSPFLGSDHPFPTVSVTHSPISPMGVPLSPLPSFG</sequence>
<comment type="catalytic activity">
    <reaction evidence="6">
        <text>O-phospho-L-threonyl-[protein] + H2O = L-threonyl-[protein] + phosphate</text>
        <dbReference type="Rhea" id="RHEA:47004"/>
        <dbReference type="Rhea" id="RHEA-COMP:11060"/>
        <dbReference type="Rhea" id="RHEA-COMP:11605"/>
        <dbReference type="ChEBI" id="CHEBI:15377"/>
        <dbReference type="ChEBI" id="CHEBI:30013"/>
        <dbReference type="ChEBI" id="CHEBI:43474"/>
        <dbReference type="ChEBI" id="CHEBI:61977"/>
        <dbReference type="EC" id="3.1.3.16"/>
    </reaction>
</comment>
<evidence type="ECO:0000259" key="10">
    <source>
        <dbReference type="PROSITE" id="PS50206"/>
    </source>
</evidence>
<reference evidence="11 12" key="1">
    <citation type="submission" date="2024-04" db="EMBL/GenBank/DDBJ databases">
        <authorList>
            <consortium name="Genoscope - CEA"/>
            <person name="William W."/>
        </authorList>
    </citation>
    <scope>NUCLEOTIDE SEQUENCE [LARGE SCALE GENOMIC DNA]</scope>
</reference>
<evidence type="ECO:0000256" key="2">
    <source>
        <dbReference type="ARBA" id="ARBA00008601"/>
    </source>
</evidence>
<dbReference type="GO" id="GO:0004722">
    <property type="term" value="F:protein serine/threonine phosphatase activity"/>
    <property type="evidence" value="ECO:0007669"/>
    <property type="project" value="UniProtKB-EC"/>
</dbReference>
<dbReference type="GO" id="GO:0017017">
    <property type="term" value="F:MAP kinase tyrosine/serine/threonine phosphatase activity"/>
    <property type="evidence" value="ECO:0007669"/>
    <property type="project" value="InterPro"/>
</dbReference>
<evidence type="ECO:0000259" key="9">
    <source>
        <dbReference type="PROSITE" id="PS50056"/>
    </source>
</evidence>
<gene>
    <name evidence="11" type="ORF">GSLYS_00012171001</name>
</gene>
<proteinExistence type="inferred from homology"/>
<dbReference type="InterPro" id="IPR036873">
    <property type="entry name" value="Rhodanese-like_dom_sf"/>
</dbReference>
<keyword evidence="12" id="KW-1185">Reference proteome</keyword>
<name>A0AAV2I140_LYMST</name>
<dbReference type="PROSITE" id="PS00383">
    <property type="entry name" value="TYR_PHOSPHATASE_1"/>
    <property type="match status" value="1"/>
</dbReference>
<accession>A0AAV2I140</accession>
<dbReference type="InterPro" id="IPR020422">
    <property type="entry name" value="TYR_PHOSPHATASE_DUAL_dom"/>
</dbReference>
<dbReference type="SUPFAM" id="SSF52799">
    <property type="entry name" value="(Phosphotyrosine protein) phosphatases II"/>
    <property type="match status" value="1"/>
</dbReference>
<comment type="caution">
    <text evidence="11">The sequence shown here is derived from an EMBL/GenBank/DDBJ whole genome shotgun (WGS) entry which is preliminary data.</text>
</comment>
<feature type="domain" description="Tyrosine-protein phosphatase" evidence="8">
    <location>
        <begin position="165"/>
        <end position="306"/>
    </location>
</feature>
<dbReference type="PROSITE" id="PS50054">
    <property type="entry name" value="TYR_PHOSPHATASE_DUAL"/>
    <property type="match status" value="1"/>
</dbReference>
<keyword evidence="5" id="KW-0539">Nucleus</keyword>
<dbReference type="PROSITE" id="PS50206">
    <property type="entry name" value="RHODANESE_3"/>
    <property type="match status" value="1"/>
</dbReference>
<evidence type="ECO:0000256" key="3">
    <source>
        <dbReference type="ARBA" id="ARBA00022801"/>
    </source>
</evidence>
<feature type="compositionally biased region" description="Polar residues" evidence="7">
    <location>
        <begin position="336"/>
        <end position="351"/>
    </location>
</feature>